<dbReference type="InterPro" id="IPR000387">
    <property type="entry name" value="Tyr_Pase_dom"/>
</dbReference>
<feature type="region of interest" description="Disordered" evidence="5">
    <location>
        <begin position="183"/>
        <end position="209"/>
    </location>
</feature>
<dbReference type="CDD" id="cd14498">
    <property type="entry name" value="DSP"/>
    <property type="match status" value="1"/>
</dbReference>
<evidence type="ECO:0000313" key="10">
    <source>
        <dbReference type="Proteomes" id="UP000011715"/>
    </source>
</evidence>
<dbReference type="Gene3D" id="3.90.190.10">
    <property type="entry name" value="Protein tyrosine phosphatase superfamily"/>
    <property type="match status" value="1"/>
</dbReference>
<evidence type="ECO:0000259" key="6">
    <source>
        <dbReference type="PROSITE" id="PS50054"/>
    </source>
</evidence>
<dbReference type="AlphaFoldDB" id="A0A0C4DX25"/>
<proteinExistence type="inferred from homology"/>
<reference evidence="8" key="2">
    <citation type="submission" date="2010-05" db="EMBL/GenBank/DDBJ databases">
        <title>The Genome Sequence of Magnaporthe poae strain ATCC 64411.</title>
        <authorList>
            <consortium name="The Broad Institute Genome Sequencing Platform"/>
            <consortium name="Broad Institute Genome Sequencing Center for Infectious Disease"/>
            <person name="Ma L.-J."/>
            <person name="Dead R."/>
            <person name="Young S."/>
            <person name="Zeng Q."/>
            <person name="Koehrsen M."/>
            <person name="Alvarado L."/>
            <person name="Berlin A."/>
            <person name="Chapman S.B."/>
            <person name="Chen Z."/>
            <person name="Freedman E."/>
            <person name="Gellesch M."/>
            <person name="Goldberg J."/>
            <person name="Griggs A."/>
            <person name="Gujja S."/>
            <person name="Heilman E.R."/>
            <person name="Heiman D."/>
            <person name="Hepburn T."/>
            <person name="Howarth C."/>
            <person name="Jen D."/>
            <person name="Larson L."/>
            <person name="Mehta T."/>
            <person name="Neiman D."/>
            <person name="Pearson M."/>
            <person name="Roberts A."/>
            <person name="Saif S."/>
            <person name="Shea T."/>
            <person name="Shenoy N."/>
            <person name="Sisk P."/>
            <person name="Stolte C."/>
            <person name="Sykes S."/>
            <person name="Walk T."/>
            <person name="White J."/>
            <person name="Yandava C."/>
            <person name="Haas B."/>
            <person name="Nusbaum C."/>
            <person name="Birren B."/>
        </authorList>
    </citation>
    <scope>NUCLEOTIDE SEQUENCE</scope>
    <source>
        <strain evidence="8">ATCC 64411</strain>
    </source>
</reference>
<dbReference type="STRING" id="644358.A0A0C4DX25"/>
<feature type="domain" description="Tyrosine specific protein phosphatases" evidence="7">
    <location>
        <begin position="97"/>
        <end position="166"/>
    </location>
</feature>
<gene>
    <name evidence="8" type="ORF">MAPG_04563</name>
</gene>
<dbReference type="EC" id="3.1.3.48" evidence="2"/>
<dbReference type="SMART" id="SM00195">
    <property type="entry name" value="DSPc"/>
    <property type="match status" value="1"/>
</dbReference>
<reference evidence="8" key="3">
    <citation type="submission" date="2011-03" db="EMBL/GenBank/DDBJ databases">
        <title>Annotation of Magnaporthe poae ATCC 64411.</title>
        <authorList>
            <person name="Ma L.-J."/>
            <person name="Dead R."/>
            <person name="Young S.K."/>
            <person name="Zeng Q."/>
            <person name="Gargeya S."/>
            <person name="Fitzgerald M."/>
            <person name="Haas B."/>
            <person name="Abouelleil A."/>
            <person name="Alvarado L."/>
            <person name="Arachchi H.M."/>
            <person name="Berlin A."/>
            <person name="Brown A."/>
            <person name="Chapman S.B."/>
            <person name="Chen Z."/>
            <person name="Dunbar C."/>
            <person name="Freedman E."/>
            <person name="Gearin G."/>
            <person name="Gellesch M."/>
            <person name="Goldberg J."/>
            <person name="Griggs A."/>
            <person name="Gujja S."/>
            <person name="Heiman D."/>
            <person name="Howarth C."/>
            <person name="Larson L."/>
            <person name="Lui A."/>
            <person name="MacDonald P.J.P."/>
            <person name="Mehta T."/>
            <person name="Montmayeur A."/>
            <person name="Murphy C."/>
            <person name="Neiman D."/>
            <person name="Pearson M."/>
            <person name="Priest M."/>
            <person name="Roberts A."/>
            <person name="Saif S."/>
            <person name="Shea T."/>
            <person name="Shenoy N."/>
            <person name="Sisk P."/>
            <person name="Stolte C."/>
            <person name="Sykes S."/>
            <person name="Yandava C."/>
            <person name="Wortman J."/>
            <person name="Nusbaum C."/>
            <person name="Birren B."/>
        </authorList>
    </citation>
    <scope>NUCLEOTIDE SEQUENCE</scope>
    <source>
        <strain evidence="8">ATCC 64411</strain>
    </source>
</reference>
<evidence type="ECO:0000256" key="5">
    <source>
        <dbReference type="SAM" id="MobiDB-lite"/>
    </source>
</evidence>
<keyword evidence="4" id="KW-0904">Protein phosphatase</keyword>
<evidence type="ECO:0000313" key="8">
    <source>
        <dbReference type="EMBL" id="KLU85540.1"/>
    </source>
</evidence>
<reference evidence="10" key="1">
    <citation type="submission" date="2010-05" db="EMBL/GenBank/DDBJ databases">
        <title>The genome sequence of Magnaporthe poae strain ATCC 64411.</title>
        <authorList>
            <person name="Ma L.-J."/>
            <person name="Dead R."/>
            <person name="Young S."/>
            <person name="Zeng Q."/>
            <person name="Koehrsen M."/>
            <person name="Alvarado L."/>
            <person name="Berlin A."/>
            <person name="Chapman S.B."/>
            <person name="Chen Z."/>
            <person name="Freedman E."/>
            <person name="Gellesch M."/>
            <person name="Goldberg J."/>
            <person name="Griggs A."/>
            <person name="Gujja S."/>
            <person name="Heilman E.R."/>
            <person name="Heiman D."/>
            <person name="Hepburn T."/>
            <person name="Howarth C."/>
            <person name="Jen D."/>
            <person name="Larson L."/>
            <person name="Mehta T."/>
            <person name="Neiman D."/>
            <person name="Pearson M."/>
            <person name="Roberts A."/>
            <person name="Saif S."/>
            <person name="Shea T."/>
            <person name="Shenoy N."/>
            <person name="Sisk P."/>
            <person name="Stolte C."/>
            <person name="Sykes S."/>
            <person name="Walk T."/>
            <person name="White J."/>
            <person name="Yandava C."/>
            <person name="Haas B."/>
            <person name="Nusbaum C."/>
            <person name="Birren B."/>
        </authorList>
    </citation>
    <scope>NUCLEOTIDE SEQUENCE [LARGE SCALE GENOMIC DNA]</scope>
    <source>
        <strain evidence="10">ATCC 64411 / 73-15</strain>
    </source>
</reference>
<keyword evidence="3" id="KW-0378">Hydrolase</keyword>
<evidence type="ECO:0000313" key="9">
    <source>
        <dbReference type="EnsemblFungi" id="MAPG_04563T0"/>
    </source>
</evidence>
<feature type="domain" description="Tyrosine-protein phosphatase" evidence="6">
    <location>
        <begin position="21"/>
        <end position="185"/>
    </location>
</feature>
<evidence type="ECO:0000259" key="7">
    <source>
        <dbReference type="PROSITE" id="PS50056"/>
    </source>
</evidence>
<accession>A0A0C4DX25</accession>
<dbReference type="InterPro" id="IPR020422">
    <property type="entry name" value="TYR_PHOSPHATASE_DUAL_dom"/>
</dbReference>
<feature type="compositionally biased region" description="Acidic residues" evidence="5">
    <location>
        <begin position="189"/>
        <end position="201"/>
    </location>
</feature>
<dbReference type="PANTHER" id="PTHR10159:SF519">
    <property type="entry name" value="DUAL SPECIFICITY PROTEIN PHOSPHATASE MPK3"/>
    <property type="match status" value="1"/>
</dbReference>
<dbReference type="InterPro" id="IPR016130">
    <property type="entry name" value="Tyr_Pase_AS"/>
</dbReference>
<dbReference type="eggNOG" id="KOG1716">
    <property type="taxonomic scope" value="Eukaryota"/>
</dbReference>
<dbReference type="GO" id="GO:0004725">
    <property type="term" value="F:protein tyrosine phosphatase activity"/>
    <property type="evidence" value="ECO:0007669"/>
    <property type="project" value="UniProtKB-EC"/>
</dbReference>
<dbReference type="EnsemblFungi" id="MAPG_04563T0">
    <property type="protein sequence ID" value="MAPG_04563T0"/>
    <property type="gene ID" value="MAPG_04563"/>
</dbReference>
<dbReference type="PANTHER" id="PTHR10159">
    <property type="entry name" value="DUAL SPECIFICITY PROTEIN PHOSPHATASE"/>
    <property type="match status" value="1"/>
</dbReference>
<dbReference type="GO" id="GO:0043409">
    <property type="term" value="P:negative regulation of MAPK cascade"/>
    <property type="evidence" value="ECO:0007669"/>
    <property type="project" value="TreeGrafter"/>
</dbReference>
<sequence>MSHIQRIKVYRGKAVNVWSDKPTEIVPGVFLSTLRTKDNEQLCRELNIFARIAIYRRGDTIPWAIRPRDGCQQHFPSICRFINHHADAPSLEDFVSKKDANNVKTTTRHAEGGECRQTSHGPRAVLVHCVMGVSRSSTAVAAFLMHKYGMSRNLALNYISERRPQICPRENFRAQLLRWQEDRKHQDWDQVEPDPLEECSEDEPRRIRE</sequence>
<dbReference type="Pfam" id="PF00782">
    <property type="entry name" value="DSPc"/>
    <property type="match status" value="1"/>
</dbReference>
<dbReference type="VEuPathDB" id="FungiDB:MAPG_04563"/>
<dbReference type="PROSITE" id="PS50056">
    <property type="entry name" value="TYR_PHOSPHATASE_2"/>
    <property type="match status" value="1"/>
</dbReference>
<dbReference type="PROSITE" id="PS00383">
    <property type="entry name" value="TYR_PHOSPHATASE_1"/>
    <property type="match status" value="1"/>
</dbReference>
<dbReference type="Proteomes" id="UP000011715">
    <property type="component" value="Unassembled WGS sequence"/>
</dbReference>
<dbReference type="InterPro" id="IPR029021">
    <property type="entry name" value="Prot-tyrosine_phosphatase-like"/>
</dbReference>
<evidence type="ECO:0000256" key="4">
    <source>
        <dbReference type="ARBA" id="ARBA00022912"/>
    </source>
</evidence>
<dbReference type="SUPFAM" id="SSF52799">
    <property type="entry name" value="(Phosphotyrosine protein) phosphatases II"/>
    <property type="match status" value="1"/>
</dbReference>
<dbReference type="GO" id="GO:0005737">
    <property type="term" value="C:cytoplasm"/>
    <property type="evidence" value="ECO:0007669"/>
    <property type="project" value="TreeGrafter"/>
</dbReference>
<evidence type="ECO:0000256" key="2">
    <source>
        <dbReference type="ARBA" id="ARBA00013064"/>
    </source>
</evidence>
<dbReference type="InterPro" id="IPR000340">
    <property type="entry name" value="Dual-sp_phosphatase_cat-dom"/>
</dbReference>
<protein>
    <recommendedName>
        <fullName evidence="2">protein-tyrosine-phosphatase</fullName>
        <ecNumber evidence="2">3.1.3.48</ecNumber>
    </recommendedName>
</protein>
<dbReference type="OrthoDB" id="10252009at2759"/>
<evidence type="ECO:0000256" key="3">
    <source>
        <dbReference type="ARBA" id="ARBA00022801"/>
    </source>
</evidence>
<dbReference type="EMBL" id="GL876968">
    <property type="protein sequence ID" value="KLU85540.1"/>
    <property type="molecule type" value="Genomic_DNA"/>
</dbReference>
<keyword evidence="10" id="KW-1185">Reference proteome</keyword>
<dbReference type="EMBL" id="ADBL01001071">
    <property type="status" value="NOT_ANNOTATED_CDS"/>
    <property type="molecule type" value="Genomic_DNA"/>
</dbReference>
<comment type="similarity">
    <text evidence="1">Belongs to the protein-tyrosine phosphatase family. Non-receptor class dual specificity subfamily.</text>
</comment>
<organism evidence="9 10">
    <name type="scientific">Magnaporthiopsis poae (strain ATCC 64411 / 73-15)</name>
    <name type="common">Kentucky bluegrass fungus</name>
    <name type="synonym">Magnaporthe poae</name>
    <dbReference type="NCBI Taxonomy" id="644358"/>
    <lineage>
        <taxon>Eukaryota</taxon>
        <taxon>Fungi</taxon>
        <taxon>Dikarya</taxon>
        <taxon>Ascomycota</taxon>
        <taxon>Pezizomycotina</taxon>
        <taxon>Sordariomycetes</taxon>
        <taxon>Sordariomycetidae</taxon>
        <taxon>Magnaporthales</taxon>
        <taxon>Magnaporthaceae</taxon>
        <taxon>Magnaporthiopsis</taxon>
    </lineage>
</organism>
<reference evidence="9" key="4">
    <citation type="journal article" date="2015" name="G3 (Bethesda)">
        <title>Genome sequences of three phytopathogenic species of the Magnaporthaceae family of fungi.</title>
        <authorList>
            <person name="Okagaki L.H."/>
            <person name="Nunes C.C."/>
            <person name="Sailsbery J."/>
            <person name="Clay B."/>
            <person name="Brown D."/>
            <person name="John T."/>
            <person name="Oh Y."/>
            <person name="Young N."/>
            <person name="Fitzgerald M."/>
            <person name="Haas B.J."/>
            <person name="Zeng Q."/>
            <person name="Young S."/>
            <person name="Adiconis X."/>
            <person name="Fan L."/>
            <person name="Levin J.Z."/>
            <person name="Mitchell T.K."/>
            <person name="Okubara P.A."/>
            <person name="Farman M.L."/>
            <person name="Kohn L.M."/>
            <person name="Birren B."/>
            <person name="Ma L.-J."/>
            <person name="Dean R.A."/>
        </authorList>
    </citation>
    <scope>NUCLEOTIDE SEQUENCE</scope>
    <source>
        <strain evidence="9">ATCC 64411 / 73-15</strain>
    </source>
</reference>
<evidence type="ECO:0000256" key="1">
    <source>
        <dbReference type="ARBA" id="ARBA00008601"/>
    </source>
</evidence>
<dbReference type="PROSITE" id="PS50054">
    <property type="entry name" value="TYR_PHOSPHATASE_DUAL"/>
    <property type="match status" value="1"/>
</dbReference>
<name>A0A0C4DX25_MAGP6</name>
<reference evidence="9" key="5">
    <citation type="submission" date="2015-06" db="UniProtKB">
        <authorList>
            <consortium name="EnsemblFungi"/>
        </authorList>
    </citation>
    <scope>IDENTIFICATION</scope>
    <source>
        <strain evidence="9">ATCC 64411</strain>
    </source>
</reference>